<feature type="region of interest" description="Disordered" evidence="1">
    <location>
        <begin position="36"/>
        <end position="86"/>
    </location>
</feature>
<reference evidence="2" key="1">
    <citation type="journal article" date="2020" name="Microb. Genom.">
        <title>Genetic diversity of clinical and environmental Mucorales isolates obtained from an investigation of mucormycosis cases among solid organ transplant recipients.</title>
        <authorList>
            <person name="Nguyen M.H."/>
            <person name="Kaul D."/>
            <person name="Muto C."/>
            <person name="Cheng S.J."/>
            <person name="Richter R.A."/>
            <person name="Bruno V.M."/>
            <person name="Liu G."/>
            <person name="Beyhan S."/>
            <person name="Sundermann A.J."/>
            <person name="Mounaud S."/>
            <person name="Pasculle A.W."/>
            <person name="Nierman W.C."/>
            <person name="Driscoll E."/>
            <person name="Cumbie R."/>
            <person name="Clancy C.J."/>
            <person name="Dupont C.L."/>
        </authorList>
    </citation>
    <scope>NUCLEOTIDE SEQUENCE</scope>
    <source>
        <strain evidence="2">GL11</strain>
    </source>
</reference>
<name>A0A9P6WR78_RHIOR</name>
<evidence type="ECO:0000313" key="3">
    <source>
        <dbReference type="Proteomes" id="UP000716291"/>
    </source>
</evidence>
<evidence type="ECO:0000313" key="2">
    <source>
        <dbReference type="EMBL" id="KAG1272467.1"/>
    </source>
</evidence>
<comment type="caution">
    <text evidence="2">The sequence shown here is derived from an EMBL/GenBank/DDBJ whole genome shotgun (WGS) entry which is preliminary data.</text>
</comment>
<feature type="compositionally biased region" description="Basic and acidic residues" evidence="1">
    <location>
        <begin position="59"/>
        <end position="70"/>
    </location>
</feature>
<dbReference type="EMBL" id="JAANQT010015045">
    <property type="protein sequence ID" value="KAG1272467.1"/>
    <property type="molecule type" value="Genomic_DNA"/>
</dbReference>
<protein>
    <submittedName>
        <fullName evidence="2">Uncharacterized protein</fullName>
    </submittedName>
</protein>
<organism evidence="2 3">
    <name type="scientific">Rhizopus oryzae</name>
    <name type="common">Mucormycosis agent</name>
    <name type="synonym">Rhizopus arrhizus var. delemar</name>
    <dbReference type="NCBI Taxonomy" id="64495"/>
    <lineage>
        <taxon>Eukaryota</taxon>
        <taxon>Fungi</taxon>
        <taxon>Fungi incertae sedis</taxon>
        <taxon>Mucoromycota</taxon>
        <taxon>Mucoromycotina</taxon>
        <taxon>Mucoromycetes</taxon>
        <taxon>Mucorales</taxon>
        <taxon>Mucorineae</taxon>
        <taxon>Rhizopodaceae</taxon>
        <taxon>Rhizopus</taxon>
    </lineage>
</organism>
<sequence length="86" mass="9483">MAQHHQSAAAYPLVSNVRVHRPMVDAGRFCRYIAGGAGRFSGTDGNQRRRGRRGLWRGGDPDHAGGHELRSAAQLGSGRRKRDRYA</sequence>
<keyword evidence="3" id="KW-1185">Reference proteome</keyword>
<gene>
    <name evidence="2" type="ORF">G6F64_015507</name>
</gene>
<accession>A0A9P6WR78</accession>
<dbReference type="AlphaFoldDB" id="A0A9P6WR78"/>
<dbReference type="Proteomes" id="UP000716291">
    <property type="component" value="Unassembled WGS sequence"/>
</dbReference>
<proteinExistence type="predicted"/>
<evidence type="ECO:0000256" key="1">
    <source>
        <dbReference type="SAM" id="MobiDB-lite"/>
    </source>
</evidence>